<proteinExistence type="inferred from homology"/>
<evidence type="ECO:0000256" key="3">
    <source>
        <dbReference type="ARBA" id="ARBA00012274"/>
    </source>
</evidence>
<dbReference type="InterPro" id="IPR009078">
    <property type="entry name" value="Ferritin-like_SF"/>
</dbReference>
<evidence type="ECO:0000256" key="1">
    <source>
        <dbReference type="ARBA" id="ARBA00001962"/>
    </source>
</evidence>
<name>A0ABV5F950_9FLAO</name>
<evidence type="ECO:0000313" key="8">
    <source>
        <dbReference type="EMBL" id="MFB9055978.1"/>
    </source>
</evidence>
<sequence>MEITHVIKRDFNIKIFHLKNITEAILKAMTAANHGGPEDAQLISGKVYEALLERKALDGKYIPTVEEVQDFVETKLMESGFFDVAKGYILYRNQQTQKRKLNIFEKRINLKPYEYPALYDYVPAIRHSYWIHTEFNFTSDIQDFKTRLSEVERSAIKNTMLAISQIEVAVKSFWGDIYHRMPKPEIGSVGATFAESEVRHHDAYSHLLEILGLNEEFKNLKKKPVIMMRVHYLETALKNAKSDDNKEYAESILLFSLFIEHVSLFSQFLIIMAFNKHKNMLKGISNVVEATSKEEQIHGDFGIDIIKIIKQENPGWFDDSYNSVIQEICREAFTSESRIVDWIFEDGELDFLPKAVVNEFIKNRFNNSLESIGIGKIFEIDEKLLAQTEWFDDEIIGTKHGDFFVKRSINYSKRTQSITSDDLF</sequence>
<protein>
    <recommendedName>
        <fullName evidence="3">ribonucleoside-diphosphate reductase</fullName>
        <ecNumber evidence="3">1.17.4.1</ecNumber>
    </recommendedName>
</protein>
<keyword evidence="4 6" id="KW-0547">Nucleotide-binding</keyword>
<feature type="domain" description="ATP-cone" evidence="7">
    <location>
        <begin position="4"/>
        <end position="99"/>
    </location>
</feature>
<dbReference type="PROSITE" id="PS51161">
    <property type="entry name" value="ATP_CONE"/>
    <property type="match status" value="1"/>
</dbReference>
<dbReference type="InterPro" id="IPR033909">
    <property type="entry name" value="RNR_small"/>
</dbReference>
<reference evidence="8 9" key="1">
    <citation type="submission" date="2024-09" db="EMBL/GenBank/DDBJ databases">
        <authorList>
            <person name="Sun Q."/>
            <person name="Mori K."/>
        </authorList>
    </citation>
    <scope>NUCLEOTIDE SEQUENCE [LARGE SCALE GENOMIC DNA]</scope>
    <source>
        <strain evidence="8 9">CECT 8622</strain>
    </source>
</reference>
<comment type="caution">
    <text evidence="8">The sequence shown here is derived from an EMBL/GenBank/DDBJ whole genome shotgun (WGS) entry which is preliminary data.</text>
</comment>
<dbReference type="EC" id="1.17.4.1" evidence="3"/>
<evidence type="ECO:0000256" key="5">
    <source>
        <dbReference type="ARBA" id="ARBA00022840"/>
    </source>
</evidence>
<accession>A0ABV5F950</accession>
<dbReference type="Pfam" id="PF00268">
    <property type="entry name" value="Ribonuc_red_sm"/>
    <property type="match status" value="1"/>
</dbReference>
<gene>
    <name evidence="8" type="ORF">ACFFU9_04415</name>
</gene>
<evidence type="ECO:0000259" key="7">
    <source>
        <dbReference type="PROSITE" id="PS51161"/>
    </source>
</evidence>
<comment type="cofactor">
    <cofactor evidence="1">
        <name>Fe cation</name>
        <dbReference type="ChEBI" id="CHEBI:24875"/>
    </cofactor>
</comment>
<dbReference type="Gene3D" id="1.10.620.20">
    <property type="entry name" value="Ribonucleotide Reductase, subunit A"/>
    <property type="match status" value="1"/>
</dbReference>
<dbReference type="SUPFAM" id="SSF47240">
    <property type="entry name" value="Ferritin-like"/>
    <property type="match status" value="1"/>
</dbReference>
<comment type="similarity">
    <text evidence="2">Belongs to the ribonucleoside diphosphate reductase small chain family.</text>
</comment>
<dbReference type="Pfam" id="PF03477">
    <property type="entry name" value="ATP-cone"/>
    <property type="match status" value="1"/>
</dbReference>
<dbReference type="InterPro" id="IPR005144">
    <property type="entry name" value="ATP-cone_dom"/>
</dbReference>
<dbReference type="InterPro" id="IPR000358">
    <property type="entry name" value="RNR_small_fam"/>
</dbReference>
<dbReference type="Proteomes" id="UP001589585">
    <property type="component" value="Unassembled WGS sequence"/>
</dbReference>
<evidence type="ECO:0000256" key="4">
    <source>
        <dbReference type="ARBA" id="ARBA00022741"/>
    </source>
</evidence>
<evidence type="ECO:0000256" key="2">
    <source>
        <dbReference type="ARBA" id="ARBA00009303"/>
    </source>
</evidence>
<evidence type="ECO:0000313" key="9">
    <source>
        <dbReference type="Proteomes" id="UP001589585"/>
    </source>
</evidence>
<evidence type="ECO:0000256" key="6">
    <source>
        <dbReference type="PROSITE-ProRule" id="PRU00492"/>
    </source>
</evidence>
<keyword evidence="9" id="KW-1185">Reference proteome</keyword>
<dbReference type="InterPro" id="IPR012348">
    <property type="entry name" value="RNR-like"/>
</dbReference>
<organism evidence="8 9">
    <name type="scientific">Mariniflexile ostreae</name>
    <dbReference type="NCBI Taxonomy" id="1520892"/>
    <lineage>
        <taxon>Bacteria</taxon>
        <taxon>Pseudomonadati</taxon>
        <taxon>Bacteroidota</taxon>
        <taxon>Flavobacteriia</taxon>
        <taxon>Flavobacteriales</taxon>
        <taxon>Flavobacteriaceae</taxon>
        <taxon>Mariniflexile</taxon>
    </lineage>
</organism>
<dbReference type="RefSeq" id="WP_379860170.1">
    <property type="nucleotide sequence ID" value="NZ_JBHMFC010000012.1"/>
</dbReference>
<keyword evidence="5 6" id="KW-0067">ATP-binding</keyword>
<dbReference type="EMBL" id="JBHMFC010000012">
    <property type="protein sequence ID" value="MFB9055978.1"/>
    <property type="molecule type" value="Genomic_DNA"/>
</dbReference>
<dbReference type="CDD" id="cd01049">
    <property type="entry name" value="RNRR2"/>
    <property type="match status" value="1"/>
</dbReference>